<evidence type="ECO:0000313" key="1">
    <source>
        <dbReference type="EMBL" id="KAJ9118982.1"/>
    </source>
</evidence>
<dbReference type="Proteomes" id="UP001234202">
    <property type="component" value="Unassembled WGS sequence"/>
</dbReference>
<proteinExistence type="predicted"/>
<organism evidence="1 2">
    <name type="scientific">Naganishia onofrii</name>
    <dbReference type="NCBI Taxonomy" id="1851511"/>
    <lineage>
        <taxon>Eukaryota</taxon>
        <taxon>Fungi</taxon>
        <taxon>Dikarya</taxon>
        <taxon>Basidiomycota</taxon>
        <taxon>Agaricomycotina</taxon>
        <taxon>Tremellomycetes</taxon>
        <taxon>Filobasidiales</taxon>
        <taxon>Filobasidiaceae</taxon>
        <taxon>Naganishia</taxon>
    </lineage>
</organism>
<accession>A0ACC2X887</accession>
<protein>
    <submittedName>
        <fullName evidence="1">Uncharacterized protein</fullName>
    </submittedName>
</protein>
<reference evidence="1" key="1">
    <citation type="submission" date="2023-04" db="EMBL/GenBank/DDBJ databases">
        <title>Draft Genome sequencing of Naganishia species isolated from polar environments using Oxford Nanopore Technology.</title>
        <authorList>
            <person name="Leo P."/>
            <person name="Venkateswaran K."/>
        </authorList>
    </citation>
    <scope>NUCLEOTIDE SEQUENCE</scope>
    <source>
        <strain evidence="1">DBVPG 5303</strain>
    </source>
</reference>
<comment type="caution">
    <text evidence="1">The sequence shown here is derived from an EMBL/GenBank/DDBJ whole genome shotgun (WGS) entry which is preliminary data.</text>
</comment>
<dbReference type="EMBL" id="JASBWV010000026">
    <property type="protein sequence ID" value="KAJ9118982.1"/>
    <property type="molecule type" value="Genomic_DNA"/>
</dbReference>
<evidence type="ECO:0000313" key="2">
    <source>
        <dbReference type="Proteomes" id="UP001234202"/>
    </source>
</evidence>
<name>A0ACC2X887_9TREE</name>
<keyword evidence="2" id="KW-1185">Reference proteome</keyword>
<gene>
    <name evidence="1" type="ORF">QFC24_005948</name>
</gene>
<sequence length="355" mass="38194">MYSWNSSLSSSRYDTTSSPSWASSGLAFDYAFTNPYAHPGPRTAQSASEPDSAQSPTLVNIDAVIGSEVLLDARKDDQARTIVVIEKMTDGDGGNALARMQQGSSGFWGLGIDPTAPMNSIMTSVKAAQSASNFTVGFDMRAWSSDMKSEAGQLHWGAAPVSAYEGSFNWVKPPGISPSWAFRIGKFSVRGHDIPGKNLTTIVDPGYNAIVVPTAVAQQVYSRVKGSKQHPQFSNRWIIPCDSVLSFSVRINDHTYSIPDEGMVQAKGQGECWGSVISWDEGQAPDQAGRIILGTPFLAYYYSVLYLADQENLIGIAGKPGIIVKPKRYTKKKLSKSATGGSKCLNFASVHPASC</sequence>